<evidence type="ECO:0000313" key="2">
    <source>
        <dbReference type="Proteomes" id="UP000054282"/>
    </source>
</evidence>
<dbReference type="AlphaFoldDB" id="A0A0L7M3M8"/>
<evidence type="ECO:0000313" key="1">
    <source>
        <dbReference type="EMBL" id="KOB87438.1"/>
    </source>
</evidence>
<dbReference type="OrthoDB" id="613763at2759"/>
<reference evidence="2" key="1">
    <citation type="submission" date="2006-09" db="EMBL/GenBank/DDBJ databases">
        <title>Annotation of Plasmodium falciparum Dd2.</title>
        <authorList>
            <consortium name="The Broad Institute Genome Sequencing Platform"/>
            <person name="Volkman S.K."/>
            <person name="Neafsey D.E."/>
            <person name="Dash A.P."/>
            <person name="Chitnis C.E."/>
            <person name="Hartl D.L."/>
            <person name="Young S.K."/>
            <person name="Zeng Q."/>
            <person name="Koehrsen M."/>
            <person name="Alvarado L."/>
            <person name="Berlin A."/>
            <person name="Borenstein D."/>
            <person name="Chapman S.B."/>
            <person name="Chen Z."/>
            <person name="Engels R."/>
            <person name="Freedman E."/>
            <person name="Gellesch M."/>
            <person name="Goldberg J."/>
            <person name="Griggs A."/>
            <person name="Gujja S."/>
            <person name="Heilman E.R."/>
            <person name="Heiman D.I."/>
            <person name="Howarth C."/>
            <person name="Jen D."/>
            <person name="Larson L."/>
            <person name="Mehta T."/>
            <person name="Neiman D."/>
            <person name="Park D."/>
            <person name="Pearson M."/>
            <person name="Roberts A."/>
            <person name="Saif S."/>
            <person name="Shea T."/>
            <person name="Shenoy N."/>
            <person name="Sisk P."/>
            <person name="Stolte C."/>
            <person name="Sykes S."/>
            <person name="Walk T."/>
            <person name="White J."/>
            <person name="Yandava C."/>
            <person name="Haas B."/>
            <person name="Henn M.R."/>
            <person name="Nusbaum C."/>
            <person name="Birren B."/>
        </authorList>
    </citation>
    <scope>NUCLEOTIDE SEQUENCE [LARGE SCALE GENOMIC DNA]</scope>
</reference>
<reference evidence="2" key="2">
    <citation type="submission" date="2006-09" db="EMBL/GenBank/DDBJ databases">
        <title>The genome sequence of Plasmodium falciparum Dd2.</title>
        <authorList>
            <consortium name="The Broad Institute Genome Sequencing Platform"/>
            <person name="Birren B."/>
            <person name="Lander E."/>
            <person name="Galagan J."/>
            <person name="Nusbaum C."/>
            <person name="Devon K."/>
            <person name="Henn M."/>
            <person name="Jaffe D."/>
            <person name="Butler J."/>
            <person name="Alvarez P."/>
            <person name="Gnerre S."/>
            <person name="Grabherr M."/>
            <person name="Kleber M."/>
            <person name="Mauceli E."/>
            <person name="Brockman W."/>
            <person name="MacCallum I.A."/>
            <person name="Rounsley S."/>
            <person name="Young S."/>
            <person name="LaButti K."/>
            <person name="Pushparaj V."/>
            <person name="DeCaprio D."/>
            <person name="Crawford M."/>
            <person name="Koehrsen M."/>
            <person name="Engels R."/>
            <person name="Montgomery P."/>
            <person name="Pearson M."/>
            <person name="Howarth C."/>
            <person name="Larson L."/>
            <person name="Luoma S."/>
            <person name="White J."/>
            <person name="Kodira C."/>
            <person name="Zeng Q."/>
            <person name="O'Leary S."/>
            <person name="Yandava C."/>
            <person name="Alvarado L."/>
            <person name="Wirth D."/>
            <person name="Volkman S."/>
            <person name="Hartl D."/>
        </authorList>
    </citation>
    <scope>NUCLEOTIDE SEQUENCE [LARGE SCALE GENOMIC DNA]</scope>
</reference>
<dbReference type="Proteomes" id="UP000054282">
    <property type="component" value="Unassembled WGS sequence"/>
</dbReference>
<gene>
    <name evidence="1" type="ORF">PFDG_03209</name>
</gene>
<dbReference type="KEGG" id="pfd:PFDG_03209"/>
<accession>A0A0L7M3M8</accession>
<organism evidence="1 2">
    <name type="scientific">Plasmodium falciparum (isolate Dd2)</name>
    <dbReference type="NCBI Taxonomy" id="57267"/>
    <lineage>
        <taxon>Eukaryota</taxon>
        <taxon>Sar</taxon>
        <taxon>Alveolata</taxon>
        <taxon>Apicomplexa</taxon>
        <taxon>Aconoidasida</taxon>
        <taxon>Haemosporida</taxon>
        <taxon>Plasmodiidae</taxon>
        <taxon>Plasmodium</taxon>
        <taxon>Plasmodium (Laverania)</taxon>
    </lineage>
</organism>
<proteinExistence type="predicted"/>
<name>A0A0L7M3M8_PLAF4</name>
<sequence length="73" mass="8812">MIYYYNNEKKNFLYNFPCFSCTPFNKCNSDINTTINPRRCMYLNFYLNLEVTTVYVCICVCEYSPYLSFILHP</sequence>
<dbReference type="EMBL" id="DS016550">
    <property type="protein sequence ID" value="KOB87438.1"/>
    <property type="molecule type" value="Genomic_DNA"/>
</dbReference>
<protein>
    <submittedName>
        <fullName evidence="1">Uncharacterized protein</fullName>
    </submittedName>
</protein>